<proteinExistence type="predicted"/>
<evidence type="ECO:0000259" key="3">
    <source>
        <dbReference type="Pfam" id="PF01232"/>
    </source>
</evidence>
<gene>
    <name evidence="5" type="ORF">DFP80_102113</name>
</gene>
<dbReference type="PANTHER" id="PTHR43362">
    <property type="entry name" value="MANNITOL DEHYDROGENASE DSF1-RELATED"/>
    <property type="match status" value="1"/>
</dbReference>
<dbReference type="GO" id="GO:0019594">
    <property type="term" value="P:mannitol metabolic process"/>
    <property type="evidence" value="ECO:0007669"/>
    <property type="project" value="InterPro"/>
</dbReference>
<evidence type="ECO:0000256" key="1">
    <source>
        <dbReference type="ARBA" id="ARBA00023002"/>
    </source>
</evidence>
<evidence type="ECO:0000256" key="2">
    <source>
        <dbReference type="ARBA" id="ARBA00023027"/>
    </source>
</evidence>
<keyword evidence="2" id="KW-0520">NAD</keyword>
<dbReference type="SUPFAM" id="SSF48179">
    <property type="entry name" value="6-phosphogluconate dehydrogenase C-terminal domain-like"/>
    <property type="match status" value="1"/>
</dbReference>
<keyword evidence="6" id="KW-1185">Reference proteome</keyword>
<keyword evidence="1" id="KW-0560">Oxidoreductase</keyword>
<dbReference type="InterPro" id="IPR023027">
    <property type="entry name" value="Mannitol_DH_CS"/>
</dbReference>
<dbReference type="InterPro" id="IPR013131">
    <property type="entry name" value="Mannitol_DH_N"/>
</dbReference>
<feature type="domain" description="Mannitol dehydrogenase C-terminal" evidence="4">
    <location>
        <begin position="282"/>
        <end position="463"/>
    </location>
</feature>
<dbReference type="InterPro" id="IPR013328">
    <property type="entry name" value="6PGD_dom2"/>
</dbReference>
<dbReference type="InterPro" id="IPR000669">
    <property type="entry name" value="Mannitol_DH"/>
</dbReference>
<name>A0A366JDP4_9GAMM</name>
<sequence length="492" mass="54663">MGDFMTNIQRINSQIEPSLHDVGIVHIGLGAFHRAHQAVYLEQTLALHGGDWMIASANIRSNHKLVEQMQAAGHCYHVVEYADTSNAHLREIKAIKNTFFCGSDEGREALLSQMTAPATKIVTLTITEKGYYLAPSTGELLLDAPEIQHDMTASSQPKTALGLILEALKQRRAQGFAAFTVLSCDNMPHNGVRAKGAVVALAKAQDDEFAQWIEQNVAFPNSMVDRIVPAVSDQDLAMIKADTGISEATVVKCEQFSQWVVEDHFPAGRPKWESAGVQMVEDVSSYEMMKLRMLNGSHSLLAYLGTIAGFKTVADAMQDKDIRTFLEHYMMQEVAPTLPSFKQTELATYCQQLLARFENDSLQHQLKQIAMDGSQKLPQRWLSGLTELQEKRLKAPAIELGIAGWITFLCHAEQKQQSINDPLETELFALVRRHRNDGRRLIPALLQRKDIFPASLAQDQALLIRLSSVADGLLAGAKVQSLMRSAFQNKDK</sequence>
<accession>A0A366JDP4</accession>
<organism evidence="5 6">
    <name type="scientific">Marinomonas rhizomae</name>
    <dbReference type="NCBI Taxonomy" id="491948"/>
    <lineage>
        <taxon>Bacteria</taxon>
        <taxon>Pseudomonadati</taxon>
        <taxon>Pseudomonadota</taxon>
        <taxon>Gammaproteobacteria</taxon>
        <taxon>Oceanospirillales</taxon>
        <taxon>Oceanospirillaceae</taxon>
        <taxon>Marinomonas</taxon>
    </lineage>
</organism>
<dbReference type="PROSITE" id="PS00974">
    <property type="entry name" value="MANNITOL_DHGENASE"/>
    <property type="match status" value="1"/>
</dbReference>
<evidence type="ECO:0000259" key="4">
    <source>
        <dbReference type="Pfam" id="PF08125"/>
    </source>
</evidence>
<dbReference type="SUPFAM" id="SSF51735">
    <property type="entry name" value="NAD(P)-binding Rossmann-fold domains"/>
    <property type="match status" value="1"/>
</dbReference>
<dbReference type="InterPro" id="IPR036291">
    <property type="entry name" value="NAD(P)-bd_dom_sf"/>
</dbReference>
<comment type="caution">
    <text evidence="5">The sequence shown here is derived from an EMBL/GenBank/DDBJ whole genome shotgun (WGS) entry which is preliminary data.</text>
</comment>
<dbReference type="InterPro" id="IPR050988">
    <property type="entry name" value="Mannitol_DH/Oxidoreductase"/>
</dbReference>
<protein>
    <submittedName>
        <fullName evidence="5">Fructuronate reductase</fullName>
    </submittedName>
</protein>
<reference evidence="5 6" key="1">
    <citation type="submission" date="2018-06" db="EMBL/GenBank/DDBJ databases">
        <title>Genomic Encyclopedia of Type Strains, Phase III (KMG-III): the genomes of soil and plant-associated and newly described type strains.</title>
        <authorList>
            <person name="Whitman W."/>
        </authorList>
    </citation>
    <scope>NUCLEOTIDE SEQUENCE [LARGE SCALE GENOMIC DNA]</scope>
    <source>
        <strain evidence="5 6">CECT 7377</strain>
    </source>
</reference>
<dbReference type="EMBL" id="QNSE01000002">
    <property type="protein sequence ID" value="RBP85116.1"/>
    <property type="molecule type" value="Genomic_DNA"/>
</dbReference>
<dbReference type="Pfam" id="PF08125">
    <property type="entry name" value="Mannitol_dh_C"/>
    <property type="match status" value="1"/>
</dbReference>
<dbReference type="AlphaFoldDB" id="A0A366JDP4"/>
<dbReference type="InterPro" id="IPR008927">
    <property type="entry name" value="6-PGluconate_DH-like_C_sf"/>
</dbReference>
<dbReference type="GO" id="GO:0016616">
    <property type="term" value="F:oxidoreductase activity, acting on the CH-OH group of donors, NAD or NADP as acceptor"/>
    <property type="evidence" value="ECO:0007669"/>
    <property type="project" value="TreeGrafter"/>
</dbReference>
<dbReference type="Gene3D" id="1.10.1040.10">
    <property type="entry name" value="N-(1-d-carboxylethyl)-l-norvaline Dehydrogenase, domain 2"/>
    <property type="match status" value="1"/>
</dbReference>
<dbReference type="PANTHER" id="PTHR43362:SF1">
    <property type="entry name" value="MANNITOL DEHYDROGENASE 2-RELATED"/>
    <property type="match status" value="1"/>
</dbReference>
<dbReference type="Gene3D" id="3.40.50.720">
    <property type="entry name" value="NAD(P)-binding Rossmann-like Domain"/>
    <property type="match status" value="1"/>
</dbReference>
<dbReference type="Proteomes" id="UP000252792">
    <property type="component" value="Unassembled WGS sequence"/>
</dbReference>
<feature type="domain" description="Mannitol dehydrogenase N-terminal" evidence="3">
    <location>
        <begin position="23"/>
        <end position="273"/>
    </location>
</feature>
<dbReference type="InterPro" id="IPR013118">
    <property type="entry name" value="Mannitol_DH_C"/>
</dbReference>
<evidence type="ECO:0000313" key="6">
    <source>
        <dbReference type="Proteomes" id="UP000252792"/>
    </source>
</evidence>
<dbReference type="Pfam" id="PF01232">
    <property type="entry name" value="Mannitol_dh"/>
    <property type="match status" value="1"/>
</dbReference>
<dbReference type="PRINTS" id="PR00084">
    <property type="entry name" value="MTLDHDRGNASE"/>
</dbReference>
<evidence type="ECO:0000313" key="5">
    <source>
        <dbReference type="EMBL" id="RBP85116.1"/>
    </source>
</evidence>